<evidence type="ECO:0000256" key="1">
    <source>
        <dbReference type="SAM" id="MobiDB-lite"/>
    </source>
</evidence>
<evidence type="ECO:0000313" key="2">
    <source>
        <dbReference type="EMBL" id="KAJ4391586.1"/>
    </source>
</evidence>
<feature type="compositionally biased region" description="Low complexity" evidence="1">
    <location>
        <begin position="145"/>
        <end position="158"/>
    </location>
</feature>
<sequence length="237" mass="24099">MPPIPIYAHSPINASKADGVTPQTAEKGSGSLPPGPPPTTTQDNAYAPAQPGAVPSIPAPTGVSSLQQQDQAPPPQPTRTQPLDHEGPAPPQPGAFPVPVGASLPPATATGLPPPPKVGESVVATRQSPPAYYPPQMSIPAPLSAATQGAQRGTAGTTIAFGHPPGYTQNPNAGELDRYQRAAQEALERDEQARGRASSLSEGADGVWGSVKGAMAAAGEKIAAAEEKVWKTINKDS</sequence>
<feature type="compositionally biased region" description="Low complexity" evidence="1">
    <location>
        <begin position="97"/>
        <end position="111"/>
    </location>
</feature>
<accession>A0A9W8YSG2</accession>
<keyword evidence="3" id="KW-1185">Reference proteome</keyword>
<organism evidence="2 3">
    <name type="scientific">Gnomoniopsis smithogilvyi</name>
    <dbReference type="NCBI Taxonomy" id="1191159"/>
    <lineage>
        <taxon>Eukaryota</taxon>
        <taxon>Fungi</taxon>
        <taxon>Dikarya</taxon>
        <taxon>Ascomycota</taxon>
        <taxon>Pezizomycotina</taxon>
        <taxon>Sordariomycetes</taxon>
        <taxon>Sordariomycetidae</taxon>
        <taxon>Diaporthales</taxon>
        <taxon>Gnomoniaceae</taxon>
        <taxon>Gnomoniopsis</taxon>
    </lineage>
</organism>
<evidence type="ECO:0000313" key="3">
    <source>
        <dbReference type="Proteomes" id="UP001140453"/>
    </source>
</evidence>
<comment type="caution">
    <text evidence="2">The sequence shown here is derived from an EMBL/GenBank/DDBJ whole genome shotgun (WGS) entry which is preliminary data.</text>
</comment>
<dbReference type="Proteomes" id="UP001140453">
    <property type="component" value="Unassembled WGS sequence"/>
</dbReference>
<dbReference type="OrthoDB" id="5385910at2759"/>
<gene>
    <name evidence="2" type="ORF">N0V93_005205</name>
</gene>
<feature type="compositionally biased region" description="Basic and acidic residues" evidence="1">
    <location>
        <begin position="175"/>
        <end position="194"/>
    </location>
</feature>
<name>A0A9W8YSG2_9PEZI</name>
<reference evidence="2" key="1">
    <citation type="submission" date="2022-10" db="EMBL/GenBank/DDBJ databases">
        <title>Tapping the CABI collections for fungal endophytes: first genome assemblies for Collariella, Neodidymelliopsis, Ascochyta clinopodiicola, Didymella pomorum, Didymosphaeria variabile, Neocosmospora piperis and Neocucurbitaria cava.</title>
        <authorList>
            <person name="Hill R."/>
        </authorList>
    </citation>
    <scope>NUCLEOTIDE SEQUENCE</scope>
    <source>
        <strain evidence="2">IMI 355082</strain>
    </source>
</reference>
<feature type="region of interest" description="Disordered" evidence="1">
    <location>
        <begin position="1"/>
        <end position="207"/>
    </location>
</feature>
<dbReference type="EMBL" id="JAPEVB010000003">
    <property type="protein sequence ID" value="KAJ4391586.1"/>
    <property type="molecule type" value="Genomic_DNA"/>
</dbReference>
<protein>
    <submittedName>
        <fullName evidence="2">Uncharacterized protein</fullName>
    </submittedName>
</protein>
<proteinExistence type="predicted"/>
<dbReference type="AlphaFoldDB" id="A0A9W8YSG2"/>